<dbReference type="AlphaFoldDB" id="A0A7D9H388"/>
<evidence type="ECO:0000256" key="1">
    <source>
        <dbReference type="SAM" id="MobiDB-lite"/>
    </source>
</evidence>
<evidence type="ECO:0000313" key="3">
    <source>
        <dbReference type="EMBL" id="VUX55007.1"/>
    </source>
</evidence>
<organism evidence="3">
    <name type="scientific">uncultured Woeseiaceae bacterium</name>
    <dbReference type="NCBI Taxonomy" id="1983305"/>
    <lineage>
        <taxon>Bacteria</taxon>
        <taxon>Pseudomonadati</taxon>
        <taxon>Pseudomonadota</taxon>
        <taxon>Gammaproteobacteria</taxon>
        <taxon>Woeseiales</taxon>
        <taxon>Woeseiaceae</taxon>
        <taxon>environmental samples</taxon>
    </lineage>
</organism>
<feature type="non-terminal residue" evidence="3">
    <location>
        <position position="1046"/>
    </location>
</feature>
<feature type="domain" description="Rad50/SbcC-type AAA" evidence="2">
    <location>
        <begin position="124"/>
        <end position="163"/>
    </location>
</feature>
<protein>
    <recommendedName>
        <fullName evidence="2">Rad50/SbcC-type AAA domain-containing protein</fullName>
    </recommendedName>
</protein>
<reference evidence="3" key="1">
    <citation type="submission" date="2019-07" db="EMBL/GenBank/DDBJ databases">
        <authorList>
            <person name="Weber M."/>
            <person name="Kostadinov I."/>
            <person name="Kostadinov D I."/>
        </authorList>
    </citation>
    <scope>NUCLEOTIDE SEQUENCE</scope>
    <source>
        <strain evidence="3">Gfbio:sag-sample-b02:053724c1-46a9-4a36-b237-ea2bf867836b</strain>
    </source>
</reference>
<dbReference type="GO" id="GO:0016887">
    <property type="term" value="F:ATP hydrolysis activity"/>
    <property type="evidence" value="ECO:0007669"/>
    <property type="project" value="InterPro"/>
</dbReference>
<dbReference type="SUPFAM" id="SSF52540">
    <property type="entry name" value="P-loop containing nucleoside triphosphate hydrolases"/>
    <property type="match status" value="1"/>
</dbReference>
<sequence>MSEFESRSLHLHTLDSLIADLVSGRPVETGAGERFVLPDERTRSALEWYRRKGATNWTANVSVQHGEDLVDTILQKPPELPALLMRPANANSRRLRLKKLEAHRFAGLHKFGTPDAAPQNYVHEFTSPLTLFEGRNGSGKTSLLNAIIWALTGEILRAQREPETAEDFECRVAAADEGDEHTSHKLSPLTPMPNVEQYRPDQGWIPADTWVELTFIDETGAELPVIRRSQSRSPRGKLKEAAPDLSVLGIDPIAVRIGTIMPGLLPLIKVGSESELGRAVSQLTGLSALVDLAEHVRRARAKIDKEFVKAKAEARDRADRDYATAKDDIEKILLTHPSLKPVRAVPQPSDDKGIEQTLDEIAKHFESAKADAFESARNILDERFDPADPALLSDLEKNIGGALERVSQPQSLTSAVRLGALRQLTPEQLNGAETKIHNILAEAKALDALAQDPSTAARTRLYARVASWIADHPDPHRKEDVCLVCSGSLDHAIDPVTGRPVKAHMHEAASDAALLSQTLSHWAENTQGDLMRSLPEALRSETAADLPAHPCDLLRAAIVDELFAFNPFRGVLGDLKTQTASAFDDVVRERAALAERTEIRLPKGCDVLGETMKRLDCAIRFARWRQANDTLARDIVARVLGRMPKAGEPSEKTTLTGKLLDLEGTVKAAQPISDALVQCGRLKQHLKSRRAAELRLSEYAIASAALANLAVLGQLSDEQVEQLRKTLRKDAADWRSRIYLGAFPDTAHELIDAEMGRKGELDLLVQAGGVSAPAQHVTNASALRASLVAFFLAFWEYVLKERGGLMLLVLDDPQELLDDENRERLAAALAPLVAANAQLIVTSYDPRFCGHVSRLPIPDGIEHLEVHPATRQQPVVRTTPPLPAIELRKGRFEADRNAEEPARDFADSCRVFFEAKLGNMFDDPAHAAWAIANPDPTLATFVQRLRPQVKAGPQGMFSAHVFRRFVNHSALADGSPVIALMNKAHHGRRQEIRAADVAQCANDLSELLELVEQMYEECYRWRRRNAPTDQSVTEAPPAVAAMSHSA</sequence>
<dbReference type="Pfam" id="PF13476">
    <property type="entry name" value="AAA_23"/>
    <property type="match status" value="1"/>
</dbReference>
<dbReference type="Gene3D" id="3.40.50.300">
    <property type="entry name" value="P-loop containing nucleotide triphosphate hydrolases"/>
    <property type="match status" value="2"/>
</dbReference>
<dbReference type="GO" id="GO:0006302">
    <property type="term" value="P:double-strand break repair"/>
    <property type="evidence" value="ECO:0007669"/>
    <property type="project" value="InterPro"/>
</dbReference>
<gene>
    <name evidence="3" type="ORF">JTBB02_V1_100001</name>
</gene>
<name>A0A7D9H388_9GAMM</name>
<accession>A0A7D9H388</accession>
<proteinExistence type="predicted"/>
<dbReference type="EMBL" id="LR633966">
    <property type="protein sequence ID" value="VUX55007.1"/>
    <property type="molecule type" value="Genomic_DNA"/>
</dbReference>
<dbReference type="InterPro" id="IPR038729">
    <property type="entry name" value="Rad50/SbcC_AAA"/>
</dbReference>
<dbReference type="PANTHER" id="PTHR32114:SF2">
    <property type="entry name" value="ABC TRANSPORTER ABCH.3"/>
    <property type="match status" value="1"/>
</dbReference>
<dbReference type="PANTHER" id="PTHR32114">
    <property type="entry name" value="ABC TRANSPORTER ABCH.3"/>
    <property type="match status" value="1"/>
</dbReference>
<feature type="region of interest" description="Disordered" evidence="1">
    <location>
        <begin position="1027"/>
        <end position="1046"/>
    </location>
</feature>
<evidence type="ECO:0000259" key="2">
    <source>
        <dbReference type="Pfam" id="PF13476"/>
    </source>
</evidence>
<dbReference type="InterPro" id="IPR027417">
    <property type="entry name" value="P-loop_NTPase"/>
</dbReference>